<accession>A0ACB7NYF2</accession>
<name>A0ACB7NYF2_9PEZI</name>
<gene>
    <name evidence="1" type="ORF">F5144DRAFT_632712</name>
</gene>
<feature type="non-terminal residue" evidence="1">
    <location>
        <position position="1"/>
    </location>
</feature>
<organism evidence="1 2">
    <name type="scientific">Chaetomium tenue</name>
    <dbReference type="NCBI Taxonomy" id="1854479"/>
    <lineage>
        <taxon>Eukaryota</taxon>
        <taxon>Fungi</taxon>
        <taxon>Dikarya</taxon>
        <taxon>Ascomycota</taxon>
        <taxon>Pezizomycotina</taxon>
        <taxon>Sordariomycetes</taxon>
        <taxon>Sordariomycetidae</taxon>
        <taxon>Sordariales</taxon>
        <taxon>Chaetomiaceae</taxon>
        <taxon>Chaetomium</taxon>
    </lineage>
</organism>
<evidence type="ECO:0000313" key="2">
    <source>
        <dbReference type="Proteomes" id="UP000724584"/>
    </source>
</evidence>
<protein>
    <submittedName>
        <fullName evidence="1">Uncharacterized protein</fullName>
    </submittedName>
</protein>
<proteinExistence type="predicted"/>
<evidence type="ECO:0000313" key="1">
    <source>
        <dbReference type="EMBL" id="KAH6623355.1"/>
    </source>
</evidence>
<sequence>FPATISTRTLHFLSVISHPSTWSFQPEICHQPPSYIYKTWLPHRYNTKYGVKEISSATPHSLQAPQTGQARGRSCHPGSQGRAIVRHAQGRIGKGSFAWERRVNCPPCSSLSTVGPA</sequence>
<reference evidence="1 2" key="1">
    <citation type="journal article" date="2021" name="Nat. Commun.">
        <title>Genetic determinants of endophytism in the Arabidopsis root mycobiome.</title>
        <authorList>
            <person name="Mesny F."/>
            <person name="Miyauchi S."/>
            <person name="Thiergart T."/>
            <person name="Pickel B."/>
            <person name="Atanasova L."/>
            <person name="Karlsson M."/>
            <person name="Huettel B."/>
            <person name="Barry K.W."/>
            <person name="Haridas S."/>
            <person name="Chen C."/>
            <person name="Bauer D."/>
            <person name="Andreopoulos W."/>
            <person name="Pangilinan J."/>
            <person name="LaButti K."/>
            <person name="Riley R."/>
            <person name="Lipzen A."/>
            <person name="Clum A."/>
            <person name="Drula E."/>
            <person name="Henrissat B."/>
            <person name="Kohler A."/>
            <person name="Grigoriev I.V."/>
            <person name="Martin F.M."/>
            <person name="Hacquard S."/>
        </authorList>
    </citation>
    <scope>NUCLEOTIDE SEQUENCE [LARGE SCALE GENOMIC DNA]</scope>
    <source>
        <strain evidence="1 2">MPI-SDFR-AT-0079</strain>
    </source>
</reference>
<dbReference type="EMBL" id="JAGIZQ010000006">
    <property type="protein sequence ID" value="KAH6623355.1"/>
    <property type="molecule type" value="Genomic_DNA"/>
</dbReference>
<keyword evidence="2" id="KW-1185">Reference proteome</keyword>
<comment type="caution">
    <text evidence="1">The sequence shown here is derived from an EMBL/GenBank/DDBJ whole genome shotgun (WGS) entry which is preliminary data.</text>
</comment>
<dbReference type="Proteomes" id="UP000724584">
    <property type="component" value="Unassembled WGS sequence"/>
</dbReference>